<dbReference type="InterPro" id="IPR011701">
    <property type="entry name" value="MFS"/>
</dbReference>
<feature type="transmembrane region" description="Helical" evidence="6">
    <location>
        <begin position="252"/>
        <end position="271"/>
    </location>
</feature>
<organism evidence="8 9">
    <name type="scientific">Gordonia phthalatica</name>
    <dbReference type="NCBI Taxonomy" id="1136941"/>
    <lineage>
        <taxon>Bacteria</taxon>
        <taxon>Bacillati</taxon>
        <taxon>Actinomycetota</taxon>
        <taxon>Actinomycetes</taxon>
        <taxon>Mycobacteriales</taxon>
        <taxon>Gordoniaceae</taxon>
        <taxon>Gordonia</taxon>
    </lineage>
</organism>
<evidence type="ECO:0000256" key="6">
    <source>
        <dbReference type="SAM" id="Phobius"/>
    </source>
</evidence>
<keyword evidence="2" id="KW-1003">Cell membrane</keyword>
<feature type="transmembrane region" description="Helical" evidence="6">
    <location>
        <begin position="342"/>
        <end position="362"/>
    </location>
</feature>
<evidence type="ECO:0000256" key="2">
    <source>
        <dbReference type="ARBA" id="ARBA00022475"/>
    </source>
</evidence>
<feature type="transmembrane region" description="Helical" evidence="6">
    <location>
        <begin position="314"/>
        <end position="336"/>
    </location>
</feature>
<feature type="transmembrane region" description="Helical" evidence="6">
    <location>
        <begin position="146"/>
        <end position="165"/>
    </location>
</feature>
<feature type="domain" description="Major facilitator superfamily (MFS) profile" evidence="7">
    <location>
        <begin position="1"/>
        <end position="368"/>
    </location>
</feature>
<sequence length="390" mass="39567">MGVGPLMLYTLTAVSPLVIDELGLSDVQYGAISTITFASAAVGAYCLGGPSNRLSARRVMLGIAFGAGVGSVLLAVAQNYLIVIVAAVVSGIAQSLSNPATNRVAATAPARRRGALIGWKQSGVQLAQLVAGLVAPAVAVAAGWRWAAASGAMIALLAGVTAILVPNRTPSKTADPAARDGEHVSVATLTVFTFFMSFGLMTTNAYLPLFAHRELGFSVTVAGLTAAVVGTVGVASRIVAARDSGRGGLRRLTLFVLGGGAALGVGFVMAAQAAGGWLVWVGAAVFGVAALASNAVTMVALVRSVPGDRLSAATGSLVTGMYIGFATGPLVFGFVLNHGARFGLAWLLPLGSFLIAALVGLIRTRARAAGPRRDSIAPRRTTERNLHAHS</sequence>
<dbReference type="PATRIC" id="fig|1136941.3.peg.3788"/>
<evidence type="ECO:0000259" key="7">
    <source>
        <dbReference type="PROSITE" id="PS50850"/>
    </source>
</evidence>
<feature type="transmembrane region" description="Helical" evidence="6">
    <location>
        <begin position="215"/>
        <end position="240"/>
    </location>
</feature>
<feature type="transmembrane region" description="Helical" evidence="6">
    <location>
        <begin position="27"/>
        <end position="47"/>
    </location>
</feature>
<dbReference type="PANTHER" id="PTHR43124:SF3">
    <property type="entry name" value="CHLORAMPHENICOL EFFLUX PUMP RV0191"/>
    <property type="match status" value="1"/>
</dbReference>
<evidence type="ECO:0000313" key="9">
    <source>
        <dbReference type="Proteomes" id="UP000063789"/>
    </source>
</evidence>
<dbReference type="EMBL" id="CP011853">
    <property type="protein sequence ID" value="ALG87028.1"/>
    <property type="molecule type" value="Genomic_DNA"/>
</dbReference>
<dbReference type="PROSITE" id="PS50850">
    <property type="entry name" value="MFS"/>
    <property type="match status" value="1"/>
</dbReference>
<accession>A0A0N9NMG8</accession>
<proteinExistence type="predicted"/>
<dbReference type="SUPFAM" id="SSF103473">
    <property type="entry name" value="MFS general substrate transporter"/>
    <property type="match status" value="1"/>
</dbReference>
<gene>
    <name evidence="8" type="ORF">ACH46_18520</name>
</gene>
<comment type="subcellular location">
    <subcellularLocation>
        <location evidence="1">Cell membrane</location>
        <topology evidence="1">Multi-pass membrane protein</topology>
    </subcellularLocation>
</comment>
<feature type="transmembrane region" description="Helical" evidence="6">
    <location>
        <begin position="277"/>
        <end position="302"/>
    </location>
</feature>
<keyword evidence="5 6" id="KW-0472">Membrane</keyword>
<name>A0A0N9NMG8_9ACTN</name>
<protein>
    <recommendedName>
        <fullName evidence="7">Major facilitator superfamily (MFS) profile domain-containing protein</fullName>
    </recommendedName>
</protein>
<evidence type="ECO:0000256" key="4">
    <source>
        <dbReference type="ARBA" id="ARBA00022989"/>
    </source>
</evidence>
<evidence type="ECO:0000313" key="8">
    <source>
        <dbReference type="EMBL" id="ALG87028.1"/>
    </source>
</evidence>
<keyword evidence="9" id="KW-1185">Reference proteome</keyword>
<dbReference type="Proteomes" id="UP000063789">
    <property type="component" value="Chromosome"/>
</dbReference>
<keyword evidence="3 6" id="KW-0812">Transmembrane</keyword>
<feature type="transmembrane region" description="Helical" evidence="6">
    <location>
        <begin position="186"/>
        <end position="209"/>
    </location>
</feature>
<feature type="transmembrane region" description="Helical" evidence="6">
    <location>
        <begin position="59"/>
        <end position="76"/>
    </location>
</feature>
<reference evidence="8 9" key="2">
    <citation type="journal article" date="2017" name="Int. J. Syst. Evol. Microbiol.">
        <title>Gordonia phthalatica sp. nov., a di-n-butyl phthalate-degrading bacterium isolated from activated sludge.</title>
        <authorList>
            <person name="Jin D."/>
            <person name="Kong X."/>
            <person name="Jia M."/>
            <person name="Yu X."/>
            <person name="Wang X."/>
            <person name="Zhuang X."/>
            <person name="Deng Y."/>
            <person name="Bai Z."/>
        </authorList>
    </citation>
    <scope>NUCLEOTIDE SEQUENCE [LARGE SCALE GENOMIC DNA]</scope>
    <source>
        <strain evidence="8 9">QH-11</strain>
    </source>
</reference>
<evidence type="ECO:0000256" key="3">
    <source>
        <dbReference type="ARBA" id="ARBA00022692"/>
    </source>
</evidence>
<dbReference type="KEGG" id="goq:ACH46_18520"/>
<reference evidence="9" key="1">
    <citation type="submission" date="2015-06" db="EMBL/GenBank/DDBJ databases">
        <title>Complete genome sequence and metabolic analysis of phthalate degradation pathway in Gordonia sp. QH-11.</title>
        <authorList>
            <person name="Jin D."/>
            <person name="Kong X."/>
            <person name="Bai Z."/>
        </authorList>
    </citation>
    <scope>NUCLEOTIDE SEQUENCE [LARGE SCALE GENOMIC DNA]</scope>
    <source>
        <strain evidence="9">QH-11</strain>
    </source>
</reference>
<dbReference type="InterPro" id="IPR020846">
    <property type="entry name" value="MFS_dom"/>
</dbReference>
<dbReference type="STRING" id="1136941.ACH46_18520"/>
<dbReference type="GO" id="GO:0005886">
    <property type="term" value="C:plasma membrane"/>
    <property type="evidence" value="ECO:0007669"/>
    <property type="project" value="UniProtKB-SubCell"/>
</dbReference>
<dbReference type="Pfam" id="PF07690">
    <property type="entry name" value="MFS_1"/>
    <property type="match status" value="1"/>
</dbReference>
<keyword evidence="4 6" id="KW-1133">Transmembrane helix</keyword>
<dbReference type="AlphaFoldDB" id="A0A0N9NMG8"/>
<evidence type="ECO:0000256" key="5">
    <source>
        <dbReference type="ARBA" id="ARBA00023136"/>
    </source>
</evidence>
<dbReference type="GO" id="GO:0022857">
    <property type="term" value="F:transmembrane transporter activity"/>
    <property type="evidence" value="ECO:0007669"/>
    <property type="project" value="InterPro"/>
</dbReference>
<dbReference type="InterPro" id="IPR050189">
    <property type="entry name" value="MFS_Efflux_Transporters"/>
</dbReference>
<dbReference type="PANTHER" id="PTHR43124">
    <property type="entry name" value="PURINE EFFLUX PUMP PBUE"/>
    <property type="match status" value="1"/>
</dbReference>
<dbReference type="Gene3D" id="1.20.1250.20">
    <property type="entry name" value="MFS general substrate transporter like domains"/>
    <property type="match status" value="2"/>
</dbReference>
<dbReference type="InterPro" id="IPR036259">
    <property type="entry name" value="MFS_trans_sf"/>
</dbReference>
<evidence type="ECO:0000256" key="1">
    <source>
        <dbReference type="ARBA" id="ARBA00004651"/>
    </source>
</evidence>